<feature type="transmembrane region" description="Helical" evidence="2">
    <location>
        <begin position="341"/>
        <end position="359"/>
    </location>
</feature>
<protein>
    <recommendedName>
        <fullName evidence="5">Membrane protein (DUF2339)</fullName>
    </recommendedName>
</protein>
<dbReference type="EMBL" id="LR134363">
    <property type="protein sequence ID" value="VEG75144.1"/>
    <property type="molecule type" value="Genomic_DNA"/>
</dbReference>
<dbReference type="STRING" id="1278298.GCA_000428685_00807"/>
<feature type="region of interest" description="Disordered" evidence="1">
    <location>
        <begin position="215"/>
        <end position="235"/>
    </location>
</feature>
<dbReference type="Proteomes" id="UP000276899">
    <property type="component" value="Chromosome"/>
</dbReference>
<feature type="transmembrane region" description="Helical" evidence="2">
    <location>
        <begin position="880"/>
        <end position="897"/>
    </location>
</feature>
<proteinExistence type="predicted"/>
<feature type="transmembrane region" description="Helical" evidence="2">
    <location>
        <begin position="621"/>
        <end position="638"/>
    </location>
</feature>
<feature type="transmembrane region" description="Helical" evidence="2">
    <location>
        <begin position="693"/>
        <end position="723"/>
    </location>
</feature>
<feature type="transmembrane region" description="Helical" evidence="2">
    <location>
        <begin position="428"/>
        <end position="446"/>
    </location>
</feature>
<dbReference type="AlphaFoldDB" id="A0A3S4SKZ4"/>
<feature type="compositionally biased region" description="Low complexity" evidence="1">
    <location>
        <begin position="140"/>
        <end position="153"/>
    </location>
</feature>
<evidence type="ECO:0000313" key="4">
    <source>
        <dbReference type="Proteomes" id="UP000276899"/>
    </source>
</evidence>
<evidence type="ECO:0000256" key="1">
    <source>
        <dbReference type="SAM" id="MobiDB-lite"/>
    </source>
</evidence>
<keyword evidence="4" id="KW-1185">Reference proteome</keyword>
<sequence>MSSPFPSGPTTDQIMQRLDLLERKIDWLARHAALMPPHSGPSAIVETTAETTTETTNEASASQGELSTPHQPAPSYGIVPDDADDPDNPDDADSPFAPDPHAASSATSAAGQQYGRVSPSEAAESATDPAKPAEPIKADQPSAPTQPAAAFAPPSIPPAGRALPVPPAGLAHPPLQHPHPGFAPGWPAAYHYQPMRPDQRLAPPGGPVPPQWPVGRPPMPGAPPTGPGVGAGATAAAPKPAWPWLERIIQEGKLGMFLLSGAAALLVIAAAVSLIALVWDSIPDLLKIGGLALLAGSLTAVGLALSITRPGQRVAAGTLTGTGGGLGFVAVIGAALLLPGVSAPLAMLLMAIWGVLLLIVSRLTRVLFTAVVSTIGALVTIMFAGAEASRQPQQAVVIWLLVLAYALVLALSGAILARGAPETRQAAWYPLTSIVATLAALALAPARHMLDASVGMSIAILLTLSALLIAQVLHSGLCLWRIGRRALTGWDWLATGLFLLAIDTMLITALRADHQEEAWAGLLVAIAILVMLVAVSVALTTLPAPEQWRRALAIAQQVVAPALGGAVVLAVGEPLLYPLLLLAVALCLMPALRLQCAEAHLVIPILGFGAVFLLFEGRSAAWLTILSILLAVLLSASLEGAARHPSPAAVGKSLASALRAAVIITAVNMVALIPLAVLLMIDASNHAFGLAQILPGVLLVSLALLGLFSPGATLLQVLGARLVGRRYGIDAAGRPLTGTGPTGGAVLSALLLKATGMLLLLIAPLQPLLVWKAAVVLVVAALGGCGSWMLAPWARRPGTSLIIAMSSSILVLGSVMTLTQTGPGSVVTSVVLLLIGAACIVVGFRQRLTPLRHYGLVLVLVAVLKLAVVDMGSQSSMGRVLSLAMAGAICFVLSLIYSRYSKEIGGPAPVPAGGWGVNPAGPQGPGGPVPPGAQPPTAYTWPQPPPGRPPAMG</sequence>
<feature type="compositionally biased region" description="Pro residues" evidence="1">
    <location>
        <begin position="215"/>
        <end position="226"/>
    </location>
</feature>
<feature type="region of interest" description="Disordered" evidence="1">
    <location>
        <begin position="32"/>
        <end position="182"/>
    </location>
</feature>
<feature type="transmembrane region" description="Helical" evidence="2">
    <location>
        <begin position="492"/>
        <end position="512"/>
    </location>
</feature>
<feature type="transmembrane region" description="Helical" evidence="2">
    <location>
        <begin position="658"/>
        <end position="681"/>
    </location>
</feature>
<feature type="compositionally biased region" description="Pro residues" evidence="1">
    <location>
        <begin position="942"/>
        <end position="953"/>
    </location>
</feature>
<evidence type="ECO:0008006" key="5">
    <source>
        <dbReference type="Google" id="ProtNLM"/>
    </source>
</evidence>
<feature type="transmembrane region" description="Helical" evidence="2">
    <location>
        <begin position="458"/>
        <end position="480"/>
    </location>
</feature>
<gene>
    <name evidence="3" type="ORF">NCTC11923_01798</name>
</gene>
<feature type="transmembrane region" description="Helical" evidence="2">
    <location>
        <begin position="396"/>
        <end position="416"/>
    </location>
</feature>
<feature type="compositionally biased region" description="Low complexity" evidence="1">
    <location>
        <begin position="94"/>
        <end position="110"/>
    </location>
</feature>
<feature type="transmembrane region" description="Helical" evidence="2">
    <location>
        <begin position="257"/>
        <end position="279"/>
    </location>
</feature>
<name>A0A3S4SKZ4_9ACTO</name>
<keyword evidence="2" id="KW-1133">Transmembrane helix</keyword>
<feature type="transmembrane region" description="Helical" evidence="2">
    <location>
        <begin position="518"/>
        <end position="539"/>
    </location>
</feature>
<dbReference type="PANTHER" id="PTHR48125:SF10">
    <property type="entry name" value="OS12G0136300 PROTEIN"/>
    <property type="match status" value="1"/>
</dbReference>
<keyword evidence="2" id="KW-0472">Membrane</keyword>
<evidence type="ECO:0000313" key="3">
    <source>
        <dbReference type="EMBL" id="VEG75144.1"/>
    </source>
</evidence>
<accession>A0A3S4SKZ4</accession>
<feature type="transmembrane region" description="Helical" evidence="2">
    <location>
        <begin position="599"/>
        <end position="615"/>
    </location>
</feature>
<feature type="transmembrane region" description="Helical" evidence="2">
    <location>
        <begin position="366"/>
        <end position="384"/>
    </location>
</feature>
<feature type="compositionally biased region" description="Polar residues" evidence="1">
    <location>
        <begin position="60"/>
        <end position="70"/>
    </location>
</feature>
<feature type="transmembrane region" description="Helical" evidence="2">
    <location>
        <begin position="851"/>
        <end position="868"/>
    </location>
</feature>
<feature type="transmembrane region" description="Helical" evidence="2">
    <location>
        <begin position="314"/>
        <end position="335"/>
    </location>
</feature>
<feature type="compositionally biased region" description="Low complexity" evidence="1">
    <location>
        <begin position="46"/>
        <end position="59"/>
    </location>
</feature>
<feature type="compositionally biased region" description="Acidic residues" evidence="1">
    <location>
        <begin position="81"/>
        <end position="93"/>
    </location>
</feature>
<reference evidence="3 4" key="1">
    <citation type="submission" date="2018-12" db="EMBL/GenBank/DDBJ databases">
        <authorList>
            <consortium name="Pathogen Informatics"/>
        </authorList>
    </citation>
    <scope>NUCLEOTIDE SEQUENCE [LARGE SCALE GENOMIC DNA]</scope>
    <source>
        <strain evidence="3 4">NCTC11923</strain>
    </source>
</reference>
<keyword evidence="2" id="KW-0812">Transmembrane</keyword>
<feature type="region of interest" description="Disordered" evidence="1">
    <location>
        <begin position="914"/>
        <end position="953"/>
    </location>
</feature>
<feature type="transmembrane region" description="Helical" evidence="2">
    <location>
        <begin position="285"/>
        <end position="307"/>
    </location>
</feature>
<dbReference type="PANTHER" id="PTHR48125">
    <property type="entry name" value="LP07818P1"/>
    <property type="match status" value="1"/>
</dbReference>
<feature type="compositionally biased region" description="Pro residues" evidence="1">
    <location>
        <begin position="925"/>
        <end position="934"/>
    </location>
</feature>
<feature type="transmembrane region" description="Helical" evidence="2">
    <location>
        <begin position="824"/>
        <end position="844"/>
    </location>
</feature>
<dbReference type="KEGG" id="asla:NCTC11923_01798"/>
<feature type="transmembrane region" description="Helical" evidence="2">
    <location>
        <begin position="769"/>
        <end position="791"/>
    </location>
</feature>
<evidence type="ECO:0000256" key="2">
    <source>
        <dbReference type="SAM" id="Phobius"/>
    </source>
</evidence>
<feature type="transmembrane region" description="Helical" evidence="2">
    <location>
        <begin position="744"/>
        <end position="763"/>
    </location>
</feature>
<dbReference type="RefSeq" id="WP_051281382.1">
    <property type="nucleotide sequence ID" value="NZ_LR134363.1"/>
</dbReference>
<organism evidence="3 4">
    <name type="scientific">Actinomyces slackii</name>
    <dbReference type="NCBI Taxonomy" id="52774"/>
    <lineage>
        <taxon>Bacteria</taxon>
        <taxon>Bacillati</taxon>
        <taxon>Actinomycetota</taxon>
        <taxon>Actinomycetes</taxon>
        <taxon>Actinomycetales</taxon>
        <taxon>Actinomycetaceae</taxon>
        <taxon>Actinomyces</taxon>
    </lineage>
</organism>